<accession>A0A1I2I0G4</accession>
<dbReference type="Pfam" id="PF14903">
    <property type="entry name" value="WG_beta_rep"/>
    <property type="match status" value="5"/>
</dbReference>
<dbReference type="PANTHER" id="PTHR37841">
    <property type="entry name" value="GLR2918 PROTEIN"/>
    <property type="match status" value="1"/>
</dbReference>
<protein>
    <submittedName>
        <fullName evidence="1">WG containing repeat-containing protein</fullName>
    </submittedName>
</protein>
<dbReference type="SUPFAM" id="SSF69360">
    <property type="entry name" value="Cell wall binding repeat"/>
    <property type="match status" value="1"/>
</dbReference>
<dbReference type="PANTHER" id="PTHR37841:SF1">
    <property type="entry name" value="DUF3298 DOMAIN-CONTAINING PROTEIN"/>
    <property type="match status" value="1"/>
</dbReference>
<evidence type="ECO:0000313" key="2">
    <source>
        <dbReference type="Proteomes" id="UP000199400"/>
    </source>
</evidence>
<name>A0A1I2I0G4_9BACT</name>
<dbReference type="AlphaFoldDB" id="A0A1I2I0G4"/>
<dbReference type="STRING" id="54.SAMN02745121_08325"/>
<keyword evidence="2" id="KW-1185">Reference proteome</keyword>
<dbReference type="EMBL" id="FOMX01000051">
    <property type="protein sequence ID" value="SFF35208.1"/>
    <property type="molecule type" value="Genomic_DNA"/>
</dbReference>
<reference evidence="2" key="1">
    <citation type="submission" date="2016-10" db="EMBL/GenBank/DDBJ databases">
        <authorList>
            <person name="Varghese N."/>
            <person name="Submissions S."/>
        </authorList>
    </citation>
    <scope>NUCLEOTIDE SEQUENCE [LARGE SCALE GENOMIC DNA]</scope>
    <source>
        <strain evidence="2">ATCC 25963</strain>
    </source>
</reference>
<proteinExistence type="predicted"/>
<evidence type="ECO:0000313" key="1">
    <source>
        <dbReference type="EMBL" id="SFF35208.1"/>
    </source>
</evidence>
<sequence length="495" mass="52892">MNATGTLSRATQIVYRVGSRHSSEVDTLTLDPDGRATWTSQGRYCEVQLPPEVYGDILGRLAQYGFKAATGLHGDAMADYQHEIEVLEGPKKKSRCTLRLGHEFGTYLGDAPIGMKEVVALLDRVASRVESGADLSESPDALMSALLRNLDFPYVNPHGEPGAFQLIDPRGQVLAASSLRFALPHASGLLPFRDGDRFGFARATGEVVIAPAYALTLGFSEGLAAVKLEGGWGFIDVRGELVIPARFAAAASFADGLACVQLGDQTGYCDRAGVFVPAPPQASQLGRFAEGRAPFRALSRIGVPAWGYIDRAGQVVVPAGFDYAGEFCEGLACVQQDDLFGFIDVGGAWAIEPRFTDAGDFHEDLAAVGDSGQYGYCDKSGTAAVDFRFLRAGNFAEGLAPVGVGAKTGFIDREGRMVIEPRFDLAQSFSEGLAAVRIDHKWGFIDRAGRIVIEPIYEGAGPFGDGVACVRKFADPRPVIHTGSKKVIINMGKKT</sequence>
<dbReference type="Proteomes" id="UP000199400">
    <property type="component" value="Unassembled WGS sequence"/>
</dbReference>
<organism evidence="1 2">
    <name type="scientific">Nannocystis exedens</name>
    <dbReference type="NCBI Taxonomy" id="54"/>
    <lineage>
        <taxon>Bacteria</taxon>
        <taxon>Pseudomonadati</taxon>
        <taxon>Myxococcota</taxon>
        <taxon>Polyangia</taxon>
        <taxon>Nannocystales</taxon>
        <taxon>Nannocystaceae</taxon>
        <taxon>Nannocystis</taxon>
    </lineage>
</organism>
<dbReference type="InterPro" id="IPR032774">
    <property type="entry name" value="WG_beta_rep"/>
</dbReference>
<gene>
    <name evidence="1" type="ORF">SAMN02745121_08325</name>
</gene>
<dbReference type="RefSeq" id="WP_096325518.1">
    <property type="nucleotide sequence ID" value="NZ_FOMX01000051.1"/>
</dbReference>
<dbReference type="OrthoDB" id="2485468at2"/>